<dbReference type="Pfam" id="PF13259">
    <property type="entry name" value="clamp_Gag1-like"/>
    <property type="match status" value="1"/>
</dbReference>
<feature type="domain" description="Gag1-like clamp" evidence="5">
    <location>
        <begin position="13"/>
        <end position="106"/>
    </location>
</feature>
<gene>
    <name evidence="6" type="ORF">HAX54_027168</name>
</gene>
<protein>
    <recommendedName>
        <fullName evidence="5">Gag1-like clamp domain-containing protein</fullName>
    </recommendedName>
</protein>
<reference evidence="6 7" key="1">
    <citation type="journal article" date="2021" name="BMC Genomics">
        <title>Datura genome reveals duplications of psychoactive alkaloid biosynthetic genes and high mutation rate following tissue culture.</title>
        <authorList>
            <person name="Rajewski A."/>
            <person name="Carter-House D."/>
            <person name="Stajich J."/>
            <person name="Litt A."/>
        </authorList>
    </citation>
    <scope>NUCLEOTIDE SEQUENCE [LARGE SCALE GENOMIC DNA]</scope>
    <source>
        <strain evidence="6">AR-01</strain>
    </source>
</reference>
<accession>A0ABS8RKH7</accession>
<comment type="caution">
    <text evidence="6">The sequence shown here is derived from an EMBL/GenBank/DDBJ whole genome shotgun (WGS) entry which is preliminary data.</text>
</comment>
<dbReference type="SUPFAM" id="SSF53756">
    <property type="entry name" value="UDP-Glycosyltransferase/glycogen phosphorylase"/>
    <property type="match status" value="1"/>
</dbReference>
<evidence type="ECO:0000256" key="1">
    <source>
        <dbReference type="ARBA" id="ARBA00009995"/>
    </source>
</evidence>
<evidence type="ECO:0000313" key="7">
    <source>
        <dbReference type="Proteomes" id="UP000823775"/>
    </source>
</evidence>
<proteinExistence type="inferred from homology"/>
<evidence type="ECO:0000256" key="4">
    <source>
        <dbReference type="SAM" id="MobiDB-lite"/>
    </source>
</evidence>
<dbReference type="EMBL" id="JACEIK010000033">
    <property type="protein sequence ID" value="MCD7447306.1"/>
    <property type="molecule type" value="Genomic_DNA"/>
</dbReference>
<dbReference type="InterPro" id="IPR025124">
    <property type="entry name" value="Gag1-like_clamp"/>
</dbReference>
<comment type="similarity">
    <text evidence="1">Belongs to the UDP-glycosyltransferase family.</text>
</comment>
<evidence type="ECO:0000256" key="3">
    <source>
        <dbReference type="ARBA" id="ARBA00022679"/>
    </source>
</evidence>
<dbReference type="PANTHER" id="PTHR48048">
    <property type="entry name" value="GLYCOSYLTRANSFERASE"/>
    <property type="match status" value="1"/>
</dbReference>
<dbReference type="Pfam" id="PF00201">
    <property type="entry name" value="UDPGT"/>
    <property type="match status" value="1"/>
</dbReference>
<feature type="region of interest" description="Disordered" evidence="4">
    <location>
        <begin position="13"/>
        <end position="32"/>
    </location>
</feature>
<sequence>MDKSVGKLQVINSSVSTSTSTHDDHATANPNNPAEFVNHGLHLWNQIRQQWIGHKKLVNQPQQLREPKLNWNATYDSLFGSNKALPKPVPLAEMVDFLMDFWELEGLDFVLNVQLQFSLRELASYVMSHLLDQKLLTEARGAKSKRLDIKMSDSIVNFAKPVHILFLPTGLGVGQMVPFFQLASMLASQRCKITFLTMLLEISTTKSSFISNFFANHPEINRLDFQILPMNSSTSPINDPFIKQIDAISNSLHQLGPLLYSLNEPVSAIISDFIIASSLSQVANNLNIPLYTISTTSAKFYSIVAYLPVLLSEDPAAFKNCSSNLEIPGLGSVPKSSIPPSWLDDSPSNYVLEAYLLPNARALPQVTGVFLNTFDWFEPETIAALDGGRVTSSLPLVFPIGPVENYKLGEDNQCSWLDEQPAASVVYVNFGTREPISSSQLREIGKGLEICGYKFLWVLKEELLELFGNIVLEEMEKKGKIVKAGESEEVIMDHPAIGLFVNQCEWDSVMNAAWSGVPMLAWPQHGDQKLNAEVVEKAGLGRWVEEWGWGEENLVNGGEIAEMVKIIMGDVNMKVNAMKVREQARKAKVIGGSSEKRLRKFIETLKAEQK</sequence>
<organism evidence="6 7">
    <name type="scientific">Datura stramonium</name>
    <name type="common">Jimsonweed</name>
    <name type="synonym">Common thornapple</name>
    <dbReference type="NCBI Taxonomy" id="4076"/>
    <lineage>
        <taxon>Eukaryota</taxon>
        <taxon>Viridiplantae</taxon>
        <taxon>Streptophyta</taxon>
        <taxon>Embryophyta</taxon>
        <taxon>Tracheophyta</taxon>
        <taxon>Spermatophyta</taxon>
        <taxon>Magnoliopsida</taxon>
        <taxon>eudicotyledons</taxon>
        <taxon>Gunneridae</taxon>
        <taxon>Pentapetalae</taxon>
        <taxon>asterids</taxon>
        <taxon>lamiids</taxon>
        <taxon>Solanales</taxon>
        <taxon>Solanaceae</taxon>
        <taxon>Solanoideae</taxon>
        <taxon>Datureae</taxon>
        <taxon>Datura</taxon>
    </lineage>
</organism>
<evidence type="ECO:0000259" key="5">
    <source>
        <dbReference type="Pfam" id="PF13259"/>
    </source>
</evidence>
<keyword evidence="7" id="KW-1185">Reference proteome</keyword>
<evidence type="ECO:0000256" key="2">
    <source>
        <dbReference type="ARBA" id="ARBA00022676"/>
    </source>
</evidence>
<keyword evidence="3" id="KW-0808">Transferase</keyword>
<dbReference type="InterPro" id="IPR050481">
    <property type="entry name" value="UDP-glycosyltransf_plant"/>
</dbReference>
<evidence type="ECO:0000313" key="6">
    <source>
        <dbReference type="EMBL" id="MCD7447306.1"/>
    </source>
</evidence>
<dbReference type="InterPro" id="IPR002213">
    <property type="entry name" value="UDP_glucos_trans"/>
</dbReference>
<dbReference type="Proteomes" id="UP000823775">
    <property type="component" value="Unassembled WGS sequence"/>
</dbReference>
<keyword evidence="2" id="KW-0328">Glycosyltransferase</keyword>
<name>A0ABS8RKH7_DATST</name>
<dbReference type="CDD" id="cd03784">
    <property type="entry name" value="GT1_Gtf-like"/>
    <property type="match status" value="1"/>
</dbReference>
<dbReference type="PANTHER" id="PTHR48048:SF76">
    <property type="entry name" value="UDP-GLYCOSYLTRANSFERASE 708D1-LIKE"/>
    <property type="match status" value="1"/>
</dbReference>
<dbReference type="Gene3D" id="3.40.50.2000">
    <property type="entry name" value="Glycogen Phosphorylase B"/>
    <property type="match status" value="2"/>
</dbReference>